<dbReference type="PROSITE" id="PS50118">
    <property type="entry name" value="HMG_BOX_2"/>
    <property type="match status" value="1"/>
</dbReference>
<proteinExistence type="predicted"/>
<dbReference type="GO" id="GO:0000981">
    <property type="term" value="F:DNA-binding transcription factor activity, RNA polymerase II-specific"/>
    <property type="evidence" value="ECO:0007669"/>
    <property type="project" value="TreeGrafter"/>
</dbReference>
<evidence type="ECO:0000256" key="1">
    <source>
        <dbReference type="ARBA" id="ARBA00023125"/>
    </source>
</evidence>
<keyword evidence="1 3" id="KW-0238">DNA-binding</keyword>
<dbReference type="AlphaFoldDB" id="A0A067PEA7"/>
<feature type="region of interest" description="Disordered" evidence="4">
    <location>
        <begin position="24"/>
        <end position="99"/>
    </location>
</feature>
<dbReference type="InterPro" id="IPR051356">
    <property type="entry name" value="SOX/SOX-like_TF"/>
</dbReference>
<dbReference type="EMBL" id="KL197742">
    <property type="protein sequence ID" value="KDQ52175.1"/>
    <property type="molecule type" value="Genomic_DNA"/>
</dbReference>
<dbReference type="Proteomes" id="UP000027265">
    <property type="component" value="Unassembled WGS sequence"/>
</dbReference>
<dbReference type="GO" id="GO:0005634">
    <property type="term" value="C:nucleus"/>
    <property type="evidence" value="ECO:0007669"/>
    <property type="project" value="UniProtKB-UniRule"/>
</dbReference>
<dbReference type="InParanoid" id="A0A067PEA7"/>
<feature type="region of interest" description="Disordered" evidence="4">
    <location>
        <begin position="171"/>
        <end position="190"/>
    </location>
</feature>
<evidence type="ECO:0000256" key="2">
    <source>
        <dbReference type="ARBA" id="ARBA00023242"/>
    </source>
</evidence>
<feature type="compositionally biased region" description="Basic residues" evidence="4">
    <location>
        <begin position="171"/>
        <end position="180"/>
    </location>
</feature>
<sequence length="539" mass="59778">MPAVRLLPHRRRSSIAQGLNPIKAGRYGVRSPSPARPVQFAPNVTPVSFAEPEDDSSDLDEPGSPSAATLFPPSQEPAPTQTRRRVPPGKRPSQGYIPRPPNAFMLFRAEFVKQKHVPGSIETSHGSLSKIIGNCWRSLPLDEKKVWEKRARAAKAEHKVKYPHYRFRPVHDKTKSKKKEKPQIAPEEERRCETVAALLLEGKKGDILAEAVKAYDQKSYRSPTPPAPRWPHRRSSSVPPPSTLYAHNPISLPSAPFLSLSRPDSPTGMNINNMSRSERYQLGINQRRPSSAQPQASRGWLSPQDVMQHMYLQRDPSPLPDVDATLFERSFLEGSSFGFQPQPEMGVGPFNMSNFYTTLPPPVPPTDVSIAPHELVPPNFAPNNQHLHLDTAGWVPGLSSEPSSTYSGSPAPSEPLELGGYSIASVHAPQPQHPQPMQHWKDYSVAPGEPDMSMQAMDGCGELNMGNYMHMQQQQHMEQYPGVGYDNVAELSGQMYDPSSSPEHYLDQGYGGPNMGCGGEVQQHGMDFDFNDMINEHAY</sequence>
<dbReference type="PANTHER" id="PTHR45789">
    <property type="entry name" value="FI18025P1"/>
    <property type="match status" value="1"/>
</dbReference>
<keyword evidence="7" id="KW-1185">Reference proteome</keyword>
<dbReference type="InterPro" id="IPR036910">
    <property type="entry name" value="HMG_box_dom_sf"/>
</dbReference>
<evidence type="ECO:0000256" key="4">
    <source>
        <dbReference type="SAM" id="MobiDB-lite"/>
    </source>
</evidence>
<evidence type="ECO:0000256" key="3">
    <source>
        <dbReference type="PROSITE-ProRule" id="PRU00267"/>
    </source>
</evidence>
<reference evidence="7" key="1">
    <citation type="journal article" date="2014" name="Proc. Natl. Acad. Sci. U.S.A.">
        <title>Extensive sampling of basidiomycete genomes demonstrates inadequacy of the white-rot/brown-rot paradigm for wood decay fungi.</title>
        <authorList>
            <person name="Riley R."/>
            <person name="Salamov A.A."/>
            <person name="Brown D.W."/>
            <person name="Nagy L.G."/>
            <person name="Floudas D."/>
            <person name="Held B.W."/>
            <person name="Levasseur A."/>
            <person name="Lombard V."/>
            <person name="Morin E."/>
            <person name="Otillar R."/>
            <person name="Lindquist E.A."/>
            <person name="Sun H."/>
            <person name="LaButti K.M."/>
            <person name="Schmutz J."/>
            <person name="Jabbour D."/>
            <person name="Luo H."/>
            <person name="Baker S.E."/>
            <person name="Pisabarro A.G."/>
            <person name="Walton J.D."/>
            <person name="Blanchette R.A."/>
            <person name="Henrissat B."/>
            <person name="Martin F."/>
            <person name="Cullen D."/>
            <person name="Hibbett D.S."/>
            <person name="Grigoriev I.V."/>
        </authorList>
    </citation>
    <scope>NUCLEOTIDE SEQUENCE [LARGE SCALE GENOMIC DNA]</scope>
    <source>
        <strain evidence="7">MUCL 33604</strain>
    </source>
</reference>
<gene>
    <name evidence="6" type="ORF">JAAARDRAFT_62109</name>
</gene>
<dbReference type="PANTHER" id="PTHR45789:SF2">
    <property type="entry name" value="FI18025P1"/>
    <property type="match status" value="1"/>
</dbReference>
<dbReference type="SUPFAM" id="SSF47095">
    <property type="entry name" value="HMG-box"/>
    <property type="match status" value="1"/>
</dbReference>
<dbReference type="OrthoDB" id="6247875at2759"/>
<protein>
    <recommendedName>
        <fullName evidence="5">HMG box domain-containing protein</fullName>
    </recommendedName>
</protein>
<dbReference type="GO" id="GO:0000978">
    <property type="term" value="F:RNA polymerase II cis-regulatory region sequence-specific DNA binding"/>
    <property type="evidence" value="ECO:0007669"/>
    <property type="project" value="TreeGrafter"/>
</dbReference>
<feature type="domain" description="HMG box" evidence="5">
    <location>
        <begin position="97"/>
        <end position="166"/>
    </location>
</feature>
<dbReference type="SMART" id="SM00398">
    <property type="entry name" value="HMG"/>
    <property type="match status" value="1"/>
</dbReference>
<feature type="region of interest" description="Disordered" evidence="4">
    <location>
        <begin position="217"/>
        <end position="247"/>
    </location>
</feature>
<feature type="DNA-binding region" description="HMG box" evidence="3">
    <location>
        <begin position="97"/>
        <end position="166"/>
    </location>
</feature>
<dbReference type="Gene3D" id="1.10.30.10">
    <property type="entry name" value="High mobility group box domain"/>
    <property type="match status" value="1"/>
</dbReference>
<dbReference type="CDD" id="cd01389">
    <property type="entry name" value="HMG-box_ROX1-like"/>
    <property type="match status" value="1"/>
</dbReference>
<dbReference type="STRING" id="933084.A0A067PEA7"/>
<keyword evidence="2 3" id="KW-0539">Nucleus</keyword>
<evidence type="ECO:0000259" key="5">
    <source>
        <dbReference type="PROSITE" id="PS50118"/>
    </source>
</evidence>
<feature type="compositionally biased region" description="Acidic residues" evidence="4">
    <location>
        <begin position="51"/>
        <end position="61"/>
    </location>
</feature>
<dbReference type="Pfam" id="PF00505">
    <property type="entry name" value="HMG_box"/>
    <property type="match status" value="1"/>
</dbReference>
<organism evidence="6 7">
    <name type="scientific">Jaapia argillacea MUCL 33604</name>
    <dbReference type="NCBI Taxonomy" id="933084"/>
    <lineage>
        <taxon>Eukaryota</taxon>
        <taxon>Fungi</taxon>
        <taxon>Dikarya</taxon>
        <taxon>Basidiomycota</taxon>
        <taxon>Agaricomycotina</taxon>
        <taxon>Agaricomycetes</taxon>
        <taxon>Agaricomycetidae</taxon>
        <taxon>Jaapiales</taxon>
        <taxon>Jaapiaceae</taxon>
        <taxon>Jaapia</taxon>
    </lineage>
</organism>
<accession>A0A067PEA7</accession>
<evidence type="ECO:0000313" key="7">
    <source>
        <dbReference type="Proteomes" id="UP000027265"/>
    </source>
</evidence>
<dbReference type="HOGENOM" id="CLU_026247_0_0_1"/>
<name>A0A067PEA7_9AGAM</name>
<dbReference type="InterPro" id="IPR009071">
    <property type="entry name" value="HMG_box_dom"/>
</dbReference>
<evidence type="ECO:0000313" key="6">
    <source>
        <dbReference type="EMBL" id="KDQ52175.1"/>
    </source>
</evidence>